<keyword evidence="1" id="KW-1133">Transmembrane helix</keyword>
<name>A0ABX3UNV4_9GAMM</name>
<keyword evidence="3" id="KW-1185">Reference proteome</keyword>
<comment type="caution">
    <text evidence="2">The sequence shown here is derived from an EMBL/GenBank/DDBJ whole genome shotgun (WGS) entry which is preliminary data.</text>
</comment>
<evidence type="ECO:0000256" key="1">
    <source>
        <dbReference type="SAM" id="Phobius"/>
    </source>
</evidence>
<keyword evidence="1" id="KW-0812">Transmembrane</keyword>
<keyword evidence="1" id="KW-0472">Membrane</keyword>
<feature type="transmembrane region" description="Helical" evidence="1">
    <location>
        <begin position="40"/>
        <end position="57"/>
    </location>
</feature>
<evidence type="ECO:0000313" key="2">
    <source>
        <dbReference type="EMBL" id="ORM96665.1"/>
    </source>
</evidence>
<evidence type="ECO:0000313" key="3">
    <source>
        <dbReference type="Proteomes" id="UP000193785"/>
    </source>
</evidence>
<dbReference type="EMBL" id="MLJJ01000036">
    <property type="protein sequence ID" value="ORM96665.1"/>
    <property type="molecule type" value="Genomic_DNA"/>
</dbReference>
<organism evidence="2 3">
    <name type="scientific">Pantoea septica</name>
    <dbReference type="NCBI Taxonomy" id="472695"/>
    <lineage>
        <taxon>Bacteria</taxon>
        <taxon>Pseudomonadati</taxon>
        <taxon>Pseudomonadota</taxon>
        <taxon>Gammaproteobacteria</taxon>
        <taxon>Enterobacterales</taxon>
        <taxon>Erwiniaceae</taxon>
        <taxon>Pantoea</taxon>
    </lineage>
</organism>
<accession>A0ABX3UNV4</accession>
<protein>
    <submittedName>
        <fullName evidence="2">Uncharacterized protein</fullName>
    </submittedName>
</protein>
<dbReference type="Proteomes" id="UP000193785">
    <property type="component" value="Unassembled WGS sequence"/>
</dbReference>
<gene>
    <name evidence="2" type="ORF">HA46_16450</name>
</gene>
<proteinExistence type="predicted"/>
<sequence length="59" mass="6950">MSMRGFMGRMFIAQSSRIISIYILVFLRLCVHLLMKRQSIFLRVKLICSILMGIILMKQ</sequence>
<reference evidence="2 3" key="1">
    <citation type="journal article" date="2017" name="Antonie Van Leeuwenhoek">
        <title>Phylogenomic resolution of the bacterial genus Pantoea and its relationship with Erwinia and Tatumella.</title>
        <authorList>
            <person name="Palmer M."/>
            <person name="Steenkamp E.T."/>
            <person name="Coetzee M.P."/>
            <person name="Chan W.Y."/>
            <person name="van Zyl E."/>
            <person name="De Maayer P."/>
            <person name="Coutinho T.A."/>
            <person name="Blom J."/>
            <person name="Smits T.H."/>
            <person name="Duffy B."/>
            <person name="Venter S.N."/>
        </authorList>
    </citation>
    <scope>NUCLEOTIDE SEQUENCE [LARGE SCALE GENOMIC DNA]</scope>
    <source>
        <strain evidence="2 3">LMG 5345</strain>
    </source>
</reference>
<feature type="transmembrane region" description="Helical" evidence="1">
    <location>
        <begin position="12"/>
        <end position="34"/>
    </location>
</feature>